<keyword evidence="3" id="KW-1185">Reference proteome</keyword>
<name>A0A368W2C1_9BACL</name>
<evidence type="ECO:0000313" key="3">
    <source>
        <dbReference type="Proteomes" id="UP000252415"/>
    </source>
</evidence>
<organism evidence="2 3">
    <name type="scientific">Paenibacillus prosopidis</name>
    <dbReference type="NCBI Taxonomy" id="630520"/>
    <lineage>
        <taxon>Bacteria</taxon>
        <taxon>Bacillati</taxon>
        <taxon>Bacillota</taxon>
        <taxon>Bacilli</taxon>
        <taxon>Bacillales</taxon>
        <taxon>Paenibacillaceae</taxon>
        <taxon>Paenibacillus</taxon>
    </lineage>
</organism>
<reference evidence="2 3" key="1">
    <citation type="submission" date="2018-07" db="EMBL/GenBank/DDBJ databases">
        <title>Genomic Encyclopedia of Type Strains, Phase III (KMG-III): the genomes of soil and plant-associated and newly described type strains.</title>
        <authorList>
            <person name="Whitman W."/>
        </authorList>
    </citation>
    <scope>NUCLEOTIDE SEQUENCE [LARGE SCALE GENOMIC DNA]</scope>
    <source>
        <strain evidence="2 3">CECT 7506</strain>
    </source>
</reference>
<dbReference type="GO" id="GO:0005737">
    <property type="term" value="C:cytoplasm"/>
    <property type="evidence" value="ECO:0007669"/>
    <property type="project" value="TreeGrafter"/>
</dbReference>
<evidence type="ECO:0000313" key="2">
    <source>
        <dbReference type="EMBL" id="RCW49175.1"/>
    </source>
</evidence>
<gene>
    <name evidence="2" type="ORF">DFP97_105360</name>
</gene>
<evidence type="ECO:0000259" key="1">
    <source>
        <dbReference type="PROSITE" id="PS51186"/>
    </source>
</evidence>
<dbReference type="EMBL" id="QPJD01000005">
    <property type="protein sequence ID" value="RCW49175.1"/>
    <property type="molecule type" value="Genomic_DNA"/>
</dbReference>
<dbReference type="PROSITE" id="PS51186">
    <property type="entry name" value="GNAT"/>
    <property type="match status" value="1"/>
</dbReference>
<dbReference type="PANTHER" id="PTHR43441">
    <property type="entry name" value="RIBOSOMAL-PROTEIN-SERINE ACETYLTRANSFERASE"/>
    <property type="match status" value="1"/>
</dbReference>
<dbReference type="SUPFAM" id="SSF55729">
    <property type="entry name" value="Acyl-CoA N-acyltransferases (Nat)"/>
    <property type="match status" value="1"/>
</dbReference>
<proteinExistence type="predicted"/>
<dbReference type="PANTHER" id="PTHR43441:SF3">
    <property type="entry name" value="ACETYLTRANSFERASE"/>
    <property type="match status" value="1"/>
</dbReference>
<dbReference type="GO" id="GO:0008999">
    <property type="term" value="F:protein-N-terminal-alanine acetyltransferase activity"/>
    <property type="evidence" value="ECO:0007669"/>
    <property type="project" value="TreeGrafter"/>
</dbReference>
<dbReference type="InterPro" id="IPR016181">
    <property type="entry name" value="Acyl_CoA_acyltransferase"/>
</dbReference>
<keyword evidence="2" id="KW-0808">Transferase</keyword>
<dbReference type="InterPro" id="IPR000182">
    <property type="entry name" value="GNAT_dom"/>
</dbReference>
<dbReference type="Gene3D" id="3.40.630.30">
    <property type="match status" value="1"/>
</dbReference>
<protein>
    <submittedName>
        <fullName evidence="2">RimJ/RimL family protein N-acetyltransferase</fullName>
    </submittedName>
</protein>
<sequence length="193" mass="22158">MDEGINPILLTFPESFETERLIIRAPQWGEGVLVNQAILESVEELRQWMPFVKTIPTVDESERYIRKARLNFLERVDLVLLVFDKHTSEFVGSSGLHNIDWGLRKFEIGYWIRTSRSGYGLMTEAVNGITRFAIDHLEANRIEIRCNARNLPSARLAERAGFTLEGILRNQTRDEAGTLGDKMIFSKVKGIEY</sequence>
<accession>A0A368W2C1</accession>
<dbReference type="Proteomes" id="UP000252415">
    <property type="component" value="Unassembled WGS sequence"/>
</dbReference>
<comment type="caution">
    <text evidence="2">The sequence shown here is derived from an EMBL/GenBank/DDBJ whole genome shotgun (WGS) entry which is preliminary data.</text>
</comment>
<dbReference type="RefSeq" id="WP_181873447.1">
    <property type="nucleotide sequence ID" value="NZ_QPJD01000005.1"/>
</dbReference>
<dbReference type="AlphaFoldDB" id="A0A368W2C1"/>
<dbReference type="Pfam" id="PF13302">
    <property type="entry name" value="Acetyltransf_3"/>
    <property type="match status" value="1"/>
</dbReference>
<dbReference type="GO" id="GO:1990189">
    <property type="term" value="F:protein N-terminal-serine acetyltransferase activity"/>
    <property type="evidence" value="ECO:0007669"/>
    <property type="project" value="TreeGrafter"/>
</dbReference>
<feature type="domain" description="N-acetyltransferase" evidence="1">
    <location>
        <begin position="32"/>
        <end position="184"/>
    </location>
</feature>
<dbReference type="InterPro" id="IPR051908">
    <property type="entry name" value="Ribosomal_N-acetyltransferase"/>
</dbReference>